<evidence type="ECO:0000313" key="1">
    <source>
        <dbReference type="EMBL" id="KKY27727.1"/>
    </source>
</evidence>
<dbReference type="Gene3D" id="1.10.510.10">
    <property type="entry name" value="Transferase(Phosphotransferase) domain 1"/>
    <property type="match status" value="1"/>
</dbReference>
<dbReference type="Proteomes" id="UP000053317">
    <property type="component" value="Unassembled WGS sequence"/>
</dbReference>
<organism evidence="1 2">
    <name type="scientific">Phaeomoniella chlamydospora</name>
    <name type="common">Phaeoacremonium chlamydosporum</name>
    <dbReference type="NCBI Taxonomy" id="158046"/>
    <lineage>
        <taxon>Eukaryota</taxon>
        <taxon>Fungi</taxon>
        <taxon>Dikarya</taxon>
        <taxon>Ascomycota</taxon>
        <taxon>Pezizomycotina</taxon>
        <taxon>Eurotiomycetes</taxon>
        <taxon>Chaetothyriomycetidae</taxon>
        <taxon>Phaeomoniellales</taxon>
        <taxon>Phaeomoniellaceae</taxon>
        <taxon>Phaeomoniella</taxon>
    </lineage>
</organism>
<accession>A0A0G2EYQ0</accession>
<proteinExistence type="predicted"/>
<comment type="caution">
    <text evidence="1">The sequence shown here is derived from an EMBL/GenBank/DDBJ whole genome shotgun (WGS) entry which is preliminary data.</text>
</comment>
<sequence>MSPCERIQILNLEVDSEEKSYYRLLLDGKSFKYITIDAGVYDPEDMTWSSMLVPQLPPLPEGDWNEGHITNHPEQRTPYFSRYAKVKLPTIVSTWSPVQIDWLDLEHSQRIRSNIQIMRLKKEIAGMRAGQEVLIKFARFPWEIHYFERETIIYERLDKRKGIAPQFLGHLTEGGRAMGLVIEYIKDARHADPDDFGECLNALKNFHLLGLLHGDVNRHNFLVREADGGRKSATIIDLECAEECTDAEAFEHETNILRDELYSTDGKCGYRTERDDDEEDEH</sequence>
<gene>
    <name evidence="1" type="ORF">UCRPC4_g00961</name>
</gene>
<evidence type="ECO:0000313" key="2">
    <source>
        <dbReference type="Proteomes" id="UP000053317"/>
    </source>
</evidence>
<dbReference type="OrthoDB" id="4131686at2759"/>
<reference evidence="1 2" key="2">
    <citation type="submission" date="2015-05" db="EMBL/GenBank/DDBJ databases">
        <authorList>
            <person name="Morales-Cruz A."/>
            <person name="Amrine K.C."/>
            <person name="Cantu D."/>
        </authorList>
    </citation>
    <scope>NUCLEOTIDE SEQUENCE [LARGE SCALE GENOMIC DNA]</scope>
    <source>
        <strain evidence="1">UCRPC4</strain>
    </source>
</reference>
<dbReference type="Pfam" id="PF06293">
    <property type="entry name" value="Kdo"/>
    <property type="match status" value="1"/>
</dbReference>
<name>A0A0G2EYQ0_PHACM</name>
<dbReference type="EMBL" id="LCWF01000022">
    <property type="protein sequence ID" value="KKY27727.1"/>
    <property type="molecule type" value="Genomic_DNA"/>
</dbReference>
<reference evidence="1 2" key="1">
    <citation type="submission" date="2015-05" db="EMBL/GenBank/DDBJ databases">
        <title>Distinctive expansion of gene families associated with plant cell wall degradation and secondary metabolism in the genomes of grapevine trunk pathogens.</title>
        <authorList>
            <person name="Lawrence D.P."/>
            <person name="Travadon R."/>
            <person name="Rolshausen P.E."/>
            <person name="Baumgartner K."/>
        </authorList>
    </citation>
    <scope>NUCLEOTIDE SEQUENCE [LARGE SCALE GENOMIC DNA]</scope>
    <source>
        <strain evidence="1">UCRPC4</strain>
    </source>
</reference>
<protein>
    <submittedName>
        <fullName evidence="1">Putative alpha-galactosidase a</fullName>
    </submittedName>
</protein>
<dbReference type="AlphaFoldDB" id="A0A0G2EYQ0"/>
<dbReference type="InterPro" id="IPR011009">
    <property type="entry name" value="Kinase-like_dom_sf"/>
</dbReference>
<dbReference type="SUPFAM" id="SSF56112">
    <property type="entry name" value="Protein kinase-like (PK-like)"/>
    <property type="match status" value="1"/>
</dbReference>
<keyword evidence="2" id="KW-1185">Reference proteome</keyword>